<reference evidence="2 3" key="1">
    <citation type="submission" date="2023-12" db="EMBL/GenBank/DDBJ databases">
        <title>Genome sequencing and assembly of bacterial species from a model synthetic community.</title>
        <authorList>
            <person name="Hogle S.L."/>
        </authorList>
    </citation>
    <scope>NUCLEOTIDE SEQUENCE [LARGE SCALE GENOMIC DNA]</scope>
    <source>
        <strain evidence="2 3">HAMBI 2494</strain>
    </source>
</reference>
<dbReference type="Pfam" id="PF13618">
    <property type="entry name" value="Gluconate_2-dh3"/>
    <property type="match status" value="1"/>
</dbReference>
<dbReference type="GO" id="GO:0016491">
    <property type="term" value="F:oxidoreductase activity"/>
    <property type="evidence" value="ECO:0007669"/>
    <property type="project" value="UniProtKB-KW"/>
</dbReference>
<feature type="region of interest" description="Disordered" evidence="1">
    <location>
        <begin position="203"/>
        <end position="227"/>
    </location>
</feature>
<evidence type="ECO:0000256" key="1">
    <source>
        <dbReference type="SAM" id="MobiDB-lite"/>
    </source>
</evidence>
<feature type="compositionally biased region" description="Basic and acidic residues" evidence="1">
    <location>
        <begin position="57"/>
        <end position="72"/>
    </location>
</feature>
<proteinExistence type="predicted"/>
<evidence type="ECO:0000313" key="2">
    <source>
        <dbReference type="EMBL" id="WQD81001.1"/>
    </source>
</evidence>
<dbReference type="EMBL" id="CP139965">
    <property type="protein sequence ID" value="WQD81001.1"/>
    <property type="molecule type" value="Genomic_DNA"/>
</dbReference>
<dbReference type="RefSeq" id="WP_114811198.1">
    <property type="nucleotide sequence ID" value="NZ_CP139965.1"/>
</dbReference>
<feature type="region of interest" description="Disordered" evidence="1">
    <location>
        <begin position="51"/>
        <end position="74"/>
    </location>
</feature>
<sequence length="227" mass="25479">MRKRDSVSWDDATRAVIDHRLAQRNVARFCNALEWQTLQALCAAIIPQAAGTSANSDGERDEERNEAHDPNREPAVPLAAYIDAKLADDVRDGFRDARLPPLREAWRTGLAALDAASRARHGVPFAQLRTASRDDLIRDMQRGALHGPEWRGMPSALFFTERVLHDLASAYYGHPQSWNEIGFGGPANPRGYVRMQANRRDPWEPAEAHDTTPAGLARVTRENRRVR</sequence>
<evidence type="ECO:0000313" key="3">
    <source>
        <dbReference type="Proteomes" id="UP001325479"/>
    </source>
</evidence>
<protein>
    <submittedName>
        <fullName evidence="2">Gluconate 2-dehydrogenase subunit 3 family protein</fullName>
        <ecNumber evidence="2">1.-.-.-</ecNumber>
    </submittedName>
</protein>
<keyword evidence="2" id="KW-0560">Oxidoreductase</keyword>
<dbReference type="EC" id="1.-.-.-" evidence="2"/>
<organism evidence="2 3">
    <name type="scientific">Paraburkholderia kururiensis</name>
    <dbReference type="NCBI Taxonomy" id="984307"/>
    <lineage>
        <taxon>Bacteria</taxon>
        <taxon>Pseudomonadati</taxon>
        <taxon>Pseudomonadota</taxon>
        <taxon>Betaproteobacteria</taxon>
        <taxon>Burkholderiales</taxon>
        <taxon>Burkholderiaceae</taxon>
        <taxon>Paraburkholderia</taxon>
    </lineage>
</organism>
<dbReference type="Proteomes" id="UP001325479">
    <property type="component" value="Chromosome"/>
</dbReference>
<keyword evidence="3" id="KW-1185">Reference proteome</keyword>
<dbReference type="InterPro" id="IPR027056">
    <property type="entry name" value="Gluconate_2DH_su3"/>
</dbReference>
<gene>
    <name evidence="2" type="ORF">U0042_13005</name>
</gene>
<name>A0ABZ0WUW5_9BURK</name>
<accession>A0ABZ0WUW5</accession>